<dbReference type="InterPro" id="IPR043145">
    <property type="entry name" value="Znf_ZZ_sf"/>
</dbReference>
<protein>
    <recommendedName>
        <fullName evidence="13">ZZ-type domain-containing protein</fullName>
    </recommendedName>
</protein>
<organism evidence="14 15">
    <name type="scientific">Podospora aff. communis PSN243</name>
    <dbReference type="NCBI Taxonomy" id="3040156"/>
    <lineage>
        <taxon>Eukaryota</taxon>
        <taxon>Fungi</taxon>
        <taxon>Dikarya</taxon>
        <taxon>Ascomycota</taxon>
        <taxon>Pezizomycotina</taxon>
        <taxon>Sordariomycetes</taxon>
        <taxon>Sordariomycetidae</taxon>
        <taxon>Sordariales</taxon>
        <taxon>Podosporaceae</taxon>
        <taxon>Podospora</taxon>
    </lineage>
</organism>
<evidence type="ECO:0000256" key="2">
    <source>
        <dbReference type="ARBA" id="ARBA00004240"/>
    </source>
</evidence>
<evidence type="ECO:0000256" key="11">
    <source>
        <dbReference type="PROSITE-ProRule" id="PRU00228"/>
    </source>
</evidence>
<feature type="region of interest" description="Disordered" evidence="12">
    <location>
        <begin position="691"/>
        <end position="721"/>
    </location>
</feature>
<dbReference type="Pfam" id="PF05057">
    <property type="entry name" value="DUF676"/>
    <property type="match status" value="1"/>
</dbReference>
<name>A0AAV9GB60_9PEZI</name>
<sequence length="797" mass="87626">MAGIAARFMGQNEPGLYLVHPQDPERERACTCDIFIVHGLRGGATSSWQHPESGTIWFQHLLPESIRNQTNTDSARIWTFGYDAGVAFQAATIYEQSVALLNRVKDVRKGFENRKIIWVCHSLGGIIVKHALVDAALNARYRAIYTGTGGIVFLSTPHQGSGFANFANVIAGVINAVTPGFRVFQRNNFRDLERDSSALFEISSKFSNICTNITIHTFYESGGAHVIVNNTSAVLNLPNEVIRHPLRVSHREMGKFHNATDQNWLTVSSSIVELVLLTTWSARPPPNTAQQANTSRPFDGYPPDPAPEISMPKWSPPSQEPPPVRHSRQSSTQGQARDNSPRPSSMNSGPPSSANVQERMSRSSLYPPLNQSQSRLNLRQESGARTAPTPSSRSPSASPGPSRASPPQPEPVDPSDTVANCDGCGRSIGGAERRVQCTVCYDYDLCTGCFQDSKTSKSHSSDHKVSHLLNTLHLRPDDLVPVHDAVNPPTNLIKGRKNWTLEQIPPHTTDNPTELTATLRRLHLFDDNSHARFRAHARPGHYALCIEIGMRFDPGLEKNAVARQQLLCRTGGVGKLRVTMGVFRDNKQFTLTRFAEDSFSDTSLPPNCLPEKLFRPGYRGSVATINLGAESCVLGTTSLLHVSGAEGSVAGIGLIVQWSGVAAYEQSATPIVSITVKNVYMHNVLDYNEPYIRAPPPQPQPQPPQTRPITPTPTPKSGGYDNKDIAAVEDFVAALLQIQRAALNAQEKARREALLRQRLAQQEQAKREAVARLYLQAMAEAIREAEEDEFLRALGLR</sequence>
<comment type="caution">
    <text evidence="14">The sequence shown here is derived from an EMBL/GenBank/DDBJ whole genome shotgun (WGS) entry which is preliminary data.</text>
</comment>
<proteinExistence type="inferred from homology"/>
<dbReference type="PANTHER" id="PTHR48182:SF2">
    <property type="entry name" value="PROTEIN SERAC1"/>
    <property type="match status" value="1"/>
</dbReference>
<dbReference type="Gene3D" id="3.30.60.90">
    <property type="match status" value="1"/>
</dbReference>
<feature type="compositionally biased region" description="Polar residues" evidence="12">
    <location>
        <begin position="329"/>
        <end position="380"/>
    </location>
</feature>
<dbReference type="PROSITE" id="PS50135">
    <property type="entry name" value="ZF_ZZ_2"/>
    <property type="match status" value="1"/>
</dbReference>
<dbReference type="EMBL" id="MU865965">
    <property type="protein sequence ID" value="KAK4445427.1"/>
    <property type="molecule type" value="Genomic_DNA"/>
</dbReference>
<dbReference type="PANTHER" id="PTHR48182">
    <property type="entry name" value="PROTEIN SERAC1"/>
    <property type="match status" value="1"/>
</dbReference>
<feature type="compositionally biased region" description="Low complexity" evidence="12">
    <location>
        <begin position="384"/>
        <end position="403"/>
    </location>
</feature>
<evidence type="ECO:0000256" key="9">
    <source>
        <dbReference type="ARBA" id="ARBA00023128"/>
    </source>
</evidence>
<keyword evidence="9" id="KW-0496">Mitochondrion</keyword>
<evidence type="ECO:0000256" key="12">
    <source>
        <dbReference type="SAM" id="MobiDB-lite"/>
    </source>
</evidence>
<dbReference type="InterPro" id="IPR007751">
    <property type="entry name" value="DUF676_lipase-like"/>
</dbReference>
<evidence type="ECO:0000256" key="6">
    <source>
        <dbReference type="ARBA" id="ARBA00022771"/>
    </source>
</evidence>
<keyword evidence="6 11" id="KW-0863">Zinc-finger</keyword>
<dbReference type="Gene3D" id="3.40.50.1820">
    <property type="entry name" value="alpha/beta hydrolase"/>
    <property type="match status" value="1"/>
</dbReference>
<evidence type="ECO:0000256" key="5">
    <source>
        <dbReference type="ARBA" id="ARBA00022723"/>
    </source>
</evidence>
<dbReference type="Proteomes" id="UP001321760">
    <property type="component" value="Unassembled WGS sequence"/>
</dbReference>
<keyword evidence="15" id="KW-1185">Reference proteome</keyword>
<evidence type="ECO:0000313" key="15">
    <source>
        <dbReference type="Proteomes" id="UP001321760"/>
    </source>
</evidence>
<dbReference type="SUPFAM" id="SSF57850">
    <property type="entry name" value="RING/U-box"/>
    <property type="match status" value="1"/>
</dbReference>
<evidence type="ECO:0000256" key="10">
    <source>
        <dbReference type="ARBA" id="ARBA00023136"/>
    </source>
</evidence>
<dbReference type="GO" id="GO:0016020">
    <property type="term" value="C:membrane"/>
    <property type="evidence" value="ECO:0007669"/>
    <property type="project" value="UniProtKB-SubCell"/>
</dbReference>
<keyword evidence="5" id="KW-0479">Metal-binding</keyword>
<evidence type="ECO:0000259" key="13">
    <source>
        <dbReference type="PROSITE" id="PS50135"/>
    </source>
</evidence>
<reference evidence="14" key="2">
    <citation type="submission" date="2023-05" db="EMBL/GenBank/DDBJ databases">
        <authorList>
            <consortium name="Lawrence Berkeley National Laboratory"/>
            <person name="Steindorff A."/>
            <person name="Hensen N."/>
            <person name="Bonometti L."/>
            <person name="Westerberg I."/>
            <person name="Brannstrom I.O."/>
            <person name="Guillou S."/>
            <person name="Cros-Aarteil S."/>
            <person name="Calhoun S."/>
            <person name="Haridas S."/>
            <person name="Kuo A."/>
            <person name="Mondo S."/>
            <person name="Pangilinan J."/>
            <person name="Riley R."/>
            <person name="Labutti K."/>
            <person name="Andreopoulos B."/>
            <person name="Lipzen A."/>
            <person name="Chen C."/>
            <person name="Yanf M."/>
            <person name="Daum C."/>
            <person name="Ng V."/>
            <person name="Clum A."/>
            <person name="Ohm R."/>
            <person name="Martin F."/>
            <person name="Silar P."/>
            <person name="Natvig D."/>
            <person name="Lalanne C."/>
            <person name="Gautier V."/>
            <person name="Ament-Velasquez S.L."/>
            <person name="Kruys A."/>
            <person name="Hutchinson M.I."/>
            <person name="Powell A.J."/>
            <person name="Barry K."/>
            <person name="Miller A.N."/>
            <person name="Grigoriev I.V."/>
            <person name="Debuchy R."/>
            <person name="Gladieux P."/>
            <person name="Thoren M.H."/>
            <person name="Johannesson H."/>
        </authorList>
    </citation>
    <scope>NUCLEOTIDE SEQUENCE</scope>
    <source>
        <strain evidence="14">PSN243</strain>
    </source>
</reference>
<evidence type="ECO:0000256" key="8">
    <source>
        <dbReference type="ARBA" id="ARBA00022833"/>
    </source>
</evidence>
<dbReference type="GO" id="GO:0005783">
    <property type="term" value="C:endoplasmic reticulum"/>
    <property type="evidence" value="ECO:0007669"/>
    <property type="project" value="UniProtKB-SubCell"/>
</dbReference>
<dbReference type="InterPro" id="IPR029058">
    <property type="entry name" value="AB_hydrolase_fold"/>
</dbReference>
<feature type="compositionally biased region" description="Pro residues" evidence="12">
    <location>
        <begin position="693"/>
        <end position="714"/>
    </location>
</feature>
<dbReference type="CDD" id="cd02249">
    <property type="entry name" value="ZZ"/>
    <property type="match status" value="1"/>
</dbReference>
<keyword evidence="10" id="KW-0472">Membrane</keyword>
<dbReference type="GO" id="GO:0005739">
    <property type="term" value="C:mitochondrion"/>
    <property type="evidence" value="ECO:0007669"/>
    <property type="project" value="UniProtKB-SubCell"/>
</dbReference>
<gene>
    <name evidence="14" type="ORF">QBC34DRAFT_384225</name>
</gene>
<keyword evidence="7" id="KW-0256">Endoplasmic reticulum</keyword>
<comment type="similarity">
    <text evidence="4">Belongs to the putative lipase ROG1 family.</text>
</comment>
<dbReference type="InterPro" id="IPR052374">
    <property type="entry name" value="SERAC1"/>
</dbReference>
<dbReference type="SMART" id="SM00291">
    <property type="entry name" value="ZnF_ZZ"/>
    <property type="match status" value="1"/>
</dbReference>
<evidence type="ECO:0000256" key="7">
    <source>
        <dbReference type="ARBA" id="ARBA00022824"/>
    </source>
</evidence>
<dbReference type="Pfam" id="PF00569">
    <property type="entry name" value="ZZ"/>
    <property type="match status" value="1"/>
</dbReference>
<feature type="compositionally biased region" description="Pro residues" evidence="12">
    <location>
        <begin position="314"/>
        <end position="324"/>
    </location>
</feature>
<accession>A0AAV9GB60</accession>
<evidence type="ECO:0000256" key="1">
    <source>
        <dbReference type="ARBA" id="ARBA00004173"/>
    </source>
</evidence>
<dbReference type="AlphaFoldDB" id="A0AAV9GB60"/>
<dbReference type="GO" id="GO:0008270">
    <property type="term" value="F:zinc ion binding"/>
    <property type="evidence" value="ECO:0007669"/>
    <property type="project" value="UniProtKB-KW"/>
</dbReference>
<dbReference type="InterPro" id="IPR000433">
    <property type="entry name" value="Znf_ZZ"/>
</dbReference>
<dbReference type="SUPFAM" id="SSF53474">
    <property type="entry name" value="alpha/beta-Hydrolases"/>
    <property type="match status" value="1"/>
</dbReference>
<feature type="region of interest" description="Disordered" evidence="12">
    <location>
        <begin position="282"/>
        <end position="416"/>
    </location>
</feature>
<keyword evidence="8" id="KW-0862">Zinc</keyword>
<comment type="subcellular location">
    <subcellularLocation>
        <location evidence="2">Endoplasmic reticulum</location>
    </subcellularLocation>
    <subcellularLocation>
        <location evidence="3">Membrane</location>
    </subcellularLocation>
    <subcellularLocation>
        <location evidence="1">Mitochondrion</location>
    </subcellularLocation>
</comment>
<feature type="domain" description="ZZ-type" evidence="13">
    <location>
        <begin position="416"/>
        <end position="473"/>
    </location>
</feature>
<reference evidence="14" key="1">
    <citation type="journal article" date="2023" name="Mol. Phylogenet. Evol.">
        <title>Genome-scale phylogeny and comparative genomics of the fungal order Sordariales.</title>
        <authorList>
            <person name="Hensen N."/>
            <person name="Bonometti L."/>
            <person name="Westerberg I."/>
            <person name="Brannstrom I.O."/>
            <person name="Guillou S."/>
            <person name="Cros-Aarteil S."/>
            <person name="Calhoun S."/>
            <person name="Haridas S."/>
            <person name="Kuo A."/>
            <person name="Mondo S."/>
            <person name="Pangilinan J."/>
            <person name="Riley R."/>
            <person name="LaButti K."/>
            <person name="Andreopoulos B."/>
            <person name="Lipzen A."/>
            <person name="Chen C."/>
            <person name="Yan M."/>
            <person name="Daum C."/>
            <person name="Ng V."/>
            <person name="Clum A."/>
            <person name="Steindorff A."/>
            <person name="Ohm R.A."/>
            <person name="Martin F."/>
            <person name="Silar P."/>
            <person name="Natvig D.O."/>
            <person name="Lalanne C."/>
            <person name="Gautier V."/>
            <person name="Ament-Velasquez S.L."/>
            <person name="Kruys A."/>
            <person name="Hutchinson M.I."/>
            <person name="Powell A.J."/>
            <person name="Barry K."/>
            <person name="Miller A.N."/>
            <person name="Grigoriev I.V."/>
            <person name="Debuchy R."/>
            <person name="Gladieux P."/>
            <person name="Hiltunen Thoren M."/>
            <person name="Johannesson H."/>
        </authorList>
    </citation>
    <scope>NUCLEOTIDE SEQUENCE</scope>
    <source>
        <strain evidence="14">PSN243</strain>
    </source>
</reference>
<evidence type="ECO:0000313" key="14">
    <source>
        <dbReference type="EMBL" id="KAK4445427.1"/>
    </source>
</evidence>
<evidence type="ECO:0000256" key="3">
    <source>
        <dbReference type="ARBA" id="ARBA00004370"/>
    </source>
</evidence>
<evidence type="ECO:0000256" key="4">
    <source>
        <dbReference type="ARBA" id="ARBA00007920"/>
    </source>
</evidence>